<organism evidence="2 3">
    <name type="scientific">Haloferax marinum</name>
    <dbReference type="NCBI Taxonomy" id="2666143"/>
    <lineage>
        <taxon>Archaea</taxon>
        <taxon>Methanobacteriati</taxon>
        <taxon>Methanobacteriota</taxon>
        <taxon>Stenosarchaea group</taxon>
        <taxon>Halobacteria</taxon>
        <taxon>Halobacteriales</taxon>
        <taxon>Haloferacaceae</taxon>
        <taxon>Haloferax</taxon>
    </lineage>
</organism>
<feature type="transmembrane region" description="Helical" evidence="1">
    <location>
        <begin position="27"/>
        <end position="46"/>
    </location>
</feature>
<keyword evidence="1" id="KW-0812">Transmembrane</keyword>
<comment type="caution">
    <text evidence="2">The sequence shown here is derived from an EMBL/GenBank/DDBJ whole genome shotgun (WGS) entry which is preliminary data.</text>
</comment>
<evidence type="ECO:0000313" key="3">
    <source>
        <dbReference type="Proteomes" id="UP000443423"/>
    </source>
</evidence>
<keyword evidence="3" id="KW-1185">Reference proteome</keyword>
<evidence type="ECO:0000313" key="2">
    <source>
        <dbReference type="EMBL" id="MRW97784.1"/>
    </source>
</evidence>
<dbReference type="Proteomes" id="UP000443423">
    <property type="component" value="Unassembled WGS sequence"/>
</dbReference>
<proteinExistence type="predicted"/>
<name>A0A6A8G9N8_9EURY</name>
<accession>A0A6A8G9N8</accession>
<dbReference type="EMBL" id="WKJQ01000001">
    <property type="protein sequence ID" value="MRW97784.1"/>
    <property type="molecule type" value="Genomic_DNA"/>
</dbReference>
<sequence>MQTQAGTEELYQQDDSQVSSVKKQFDALFWGGVVVIVGVLLAADNLGVLPQIAQGDIWSWLFVGVGAYALLLGAVRLSSPDYPNPTTDDYFWTAIFLLIGLGGFAGFTLTWPLVVVLFGLSILTKAFLGGSSAQA</sequence>
<protein>
    <submittedName>
        <fullName evidence="2">Uncharacterized protein</fullName>
    </submittedName>
</protein>
<keyword evidence="1" id="KW-1133">Transmembrane helix</keyword>
<dbReference type="AlphaFoldDB" id="A0A6A8G9N8"/>
<feature type="transmembrane region" description="Helical" evidence="1">
    <location>
        <begin position="90"/>
        <end position="123"/>
    </location>
</feature>
<dbReference type="OrthoDB" id="375992at2157"/>
<evidence type="ECO:0000256" key="1">
    <source>
        <dbReference type="SAM" id="Phobius"/>
    </source>
</evidence>
<keyword evidence="1" id="KW-0472">Membrane</keyword>
<reference evidence="2 3" key="1">
    <citation type="submission" date="2019-11" db="EMBL/GenBank/DDBJ databases">
        <title>Whole genome sequence of Haloferax sp. MBLA0078.</title>
        <authorList>
            <person name="Seo M.-J."/>
            <person name="Cho E.-S."/>
        </authorList>
    </citation>
    <scope>NUCLEOTIDE SEQUENCE [LARGE SCALE GENOMIC DNA]</scope>
    <source>
        <strain evidence="2 3">MBLA0078</strain>
    </source>
</reference>
<feature type="transmembrane region" description="Helical" evidence="1">
    <location>
        <begin position="58"/>
        <end position="78"/>
    </location>
</feature>
<dbReference type="RefSeq" id="WP_151113388.1">
    <property type="nucleotide sequence ID" value="NZ_WKJQ01000001.1"/>
</dbReference>
<gene>
    <name evidence="2" type="ORF">GJR99_14535</name>
</gene>